<accession>A0A9E8YH01</accession>
<gene>
    <name evidence="2" type="primary">nad6</name>
</gene>
<organism evidence="2">
    <name type="scientific">Anastatus dexingensis</name>
    <dbReference type="NCBI Taxonomy" id="2926466"/>
    <lineage>
        <taxon>Eukaryota</taxon>
        <taxon>Metazoa</taxon>
        <taxon>Ecdysozoa</taxon>
        <taxon>Arthropoda</taxon>
        <taxon>Hexapoda</taxon>
        <taxon>Insecta</taxon>
        <taxon>Pterygota</taxon>
        <taxon>Neoptera</taxon>
        <taxon>Endopterygota</taxon>
        <taxon>Hymenoptera</taxon>
        <taxon>Apocrita</taxon>
        <taxon>Proctotrupomorpha</taxon>
        <taxon>Chalcidoidea</taxon>
        <taxon>Eupelmidae</taxon>
        <taxon>Eupelminae</taxon>
        <taxon>Anastatus</taxon>
    </lineage>
</organism>
<keyword evidence="2" id="KW-0496">Mitochondrion</keyword>
<protein>
    <submittedName>
        <fullName evidence="2">NADH dehydrogenase subunit 6</fullName>
    </submittedName>
</protein>
<reference evidence="2" key="1">
    <citation type="submission" date="2022-04" db="EMBL/GenBank/DDBJ databases">
        <authorList>
            <person name="Peng L."/>
        </authorList>
    </citation>
    <scope>NUCLEOTIDE SEQUENCE</scope>
</reference>
<keyword evidence="1" id="KW-1133">Transmembrane helix</keyword>
<evidence type="ECO:0000313" key="2">
    <source>
        <dbReference type="EMBL" id="WAJ57471.1"/>
    </source>
</evidence>
<name>A0A9E8YH01_9HYME</name>
<feature type="transmembrane region" description="Helical" evidence="1">
    <location>
        <begin position="31"/>
        <end position="53"/>
    </location>
</feature>
<sequence>MHPMNNGMILLFLTIFSSMWMNLFFNNHWMSFIIFLIMIGGLMILFLYFTSFISNMNSLIKWKNLSNFFIKILLLMTTLFMIIQFKNEWTWTNSFNEINSINKLMININFENNIQMNFLFMINKNFNTILLMIFLIICLTLIVKICINKKLSLRKINYEKIYLKK</sequence>
<dbReference type="AlphaFoldDB" id="A0A9E8YH01"/>
<feature type="transmembrane region" description="Helical" evidence="1">
    <location>
        <begin position="126"/>
        <end position="147"/>
    </location>
</feature>
<keyword evidence="1" id="KW-0812">Transmembrane</keyword>
<dbReference type="EMBL" id="ON129240">
    <property type="protein sequence ID" value="WAJ57471.1"/>
    <property type="molecule type" value="Genomic_DNA"/>
</dbReference>
<evidence type="ECO:0000256" key="1">
    <source>
        <dbReference type="SAM" id="Phobius"/>
    </source>
</evidence>
<keyword evidence="1" id="KW-0472">Membrane</keyword>
<feature type="transmembrane region" description="Helical" evidence="1">
    <location>
        <begin position="65"/>
        <end position="85"/>
    </location>
</feature>
<geneLocation type="mitochondrion" evidence="2"/>
<proteinExistence type="predicted"/>
<feature type="transmembrane region" description="Helical" evidence="1">
    <location>
        <begin position="7"/>
        <end position="25"/>
    </location>
</feature>